<dbReference type="HOGENOM" id="CLU_035509_11_1_1"/>
<protein>
    <submittedName>
        <fullName evidence="3">Unplaced genomic scaffold scaffold_14, whole genome shotgun sequence</fullName>
    </submittedName>
</protein>
<gene>
    <name evidence="3" type="ORF">HYDPIDRAFT_188203</name>
</gene>
<feature type="transmembrane region" description="Helical" evidence="1">
    <location>
        <begin position="112"/>
        <end position="131"/>
    </location>
</feature>
<keyword evidence="1" id="KW-0472">Membrane</keyword>
<feature type="transmembrane region" description="Helical" evidence="1">
    <location>
        <begin position="147"/>
        <end position="168"/>
    </location>
</feature>
<dbReference type="EMBL" id="KN839848">
    <property type="protein sequence ID" value="KIJ64113.1"/>
    <property type="molecule type" value="Genomic_DNA"/>
</dbReference>
<reference evidence="3 4" key="1">
    <citation type="submission" date="2014-04" db="EMBL/GenBank/DDBJ databases">
        <title>Evolutionary Origins and Diversification of the Mycorrhizal Mutualists.</title>
        <authorList>
            <consortium name="DOE Joint Genome Institute"/>
            <consortium name="Mycorrhizal Genomics Consortium"/>
            <person name="Kohler A."/>
            <person name="Kuo A."/>
            <person name="Nagy L.G."/>
            <person name="Floudas D."/>
            <person name="Copeland A."/>
            <person name="Barry K.W."/>
            <person name="Cichocki N."/>
            <person name="Veneault-Fourrey C."/>
            <person name="LaButti K."/>
            <person name="Lindquist E.A."/>
            <person name="Lipzen A."/>
            <person name="Lundell T."/>
            <person name="Morin E."/>
            <person name="Murat C."/>
            <person name="Riley R."/>
            <person name="Ohm R."/>
            <person name="Sun H."/>
            <person name="Tunlid A."/>
            <person name="Henrissat B."/>
            <person name="Grigoriev I.V."/>
            <person name="Hibbett D.S."/>
            <person name="Martin F."/>
        </authorList>
    </citation>
    <scope>NUCLEOTIDE SEQUENCE [LARGE SCALE GENOMIC DNA]</scope>
    <source>
        <strain evidence="3 4">MD-312</strain>
    </source>
</reference>
<sequence>MSASDLDSPGLQLSRFHAHPQYMNVAATALLIYDYFITFADEIRWSANKSWNLTRISFTVSRYIPIAGALMTAYSAVVERGGNWCAILSDAINGIHVVGIIGAEGLLILRTYAFWSCSKAILVILLVYGLVCSRSSSCPPANARGKATLTVIVILSAAPIDIAIPGVTPPCVFQGAHSSALGYGLLALYEIVIMSLVVFKKHRDYREYNASILTVIYRDGISYMLCITGKIALSKGQILKSSLSTAISIGNVIVEGALPV</sequence>
<name>A0A0C9W902_9AGAM</name>
<evidence type="ECO:0000313" key="3">
    <source>
        <dbReference type="EMBL" id="KIJ64113.1"/>
    </source>
</evidence>
<evidence type="ECO:0000256" key="1">
    <source>
        <dbReference type="SAM" id="Phobius"/>
    </source>
</evidence>
<feature type="transmembrane region" description="Helical" evidence="1">
    <location>
        <begin position="21"/>
        <end position="40"/>
    </location>
</feature>
<evidence type="ECO:0000259" key="2">
    <source>
        <dbReference type="Pfam" id="PF20151"/>
    </source>
</evidence>
<feature type="transmembrane region" description="Helical" evidence="1">
    <location>
        <begin position="180"/>
        <end position="199"/>
    </location>
</feature>
<dbReference type="AlphaFoldDB" id="A0A0C9W902"/>
<dbReference type="Proteomes" id="UP000053820">
    <property type="component" value="Unassembled WGS sequence"/>
</dbReference>
<organism evidence="3 4">
    <name type="scientific">Hydnomerulius pinastri MD-312</name>
    <dbReference type="NCBI Taxonomy" id="994086"/>
    <lineage>
        <taxon>Eukaryota</taxon>
        <taxon>Fungi</taxon>
        <taxon>Dikarya</taxon>
        <taxon>Basidiomycota</taxon>
        <taxon>Agaricomycotina</taxon>
        <taxon>Agaricomycetes</taxon>
        <taxon>Agaricomycetidae</taxon>
        <taxon>Boletales</taxon>
        <taxon>Boletales incertae sedis</taxon>
        <taxon>Leucogyrophana</taxon>
    </lineage>
</organism>
<keyword evidence="1" id="KW-1133">Transmembrane helix</keyword>
<keyword evidence="1" id="KW-0812">Transmembrane</keyword>
<dbReference type="OrthoDB" id="2622351at2759"/>
<proteinExistence type="predicted"/>
<feature type="transmembrane region" description="Helical" evidence="1">
    <location>
        <begin position="60"/>
        <end position="77"/>
    </location>
</feature>
<feature type="non-terminal residue" evidence="3">
    <location>
        <position position="260"/>
    </location>
</feature>
<accession>A0A0C9W902</accession>
<dbReference type="InterPro" id="IPR045340">
    <property type="entry name" value="DUF6533"/>
</dbReference>
<keyword evidence="4" id="KW-1185">Reference proteome</keyword>
<dbReference type="Pfam" id="PF20151">
    <property type="entry name" value="DUF6533"/>
    <property type="match status" value="1"/>
</dbReference>
<evidence type="ECO:0000313" key="4">
    <source>
        <dbReference type="Proteomes" id="UP000053820"/>
    </source>
</evidence>
<feature type="domain" description="DUF6533" evidence="2">
    <location>
        <begin position="22"/>
        <end position="67"/>
    </location>
</feature>